<keyword evidence="2" id="KW-0547">Nucleotide-binding</keyword>
<evidence type="ECO:0000256" key="2">
    <source>
        <dbReference type="ARBA" id="ARBA00022741"/>
    </source>
</evidence>
<protein>
    <submittedName>
        <fullName evidence="9">Mevalonate kinase</fullName>
    </submittedName>
</protein>
<gene>
    <name evidence="9" type="ORF">D8847_01230</name>
</gene>
<evidence type="ECO:0000259" key="5">
    <source>
        <dbReference type="Pfam" id="PF00288"/>
    </source>
</evidence>
<dbReference type="PANTHER" id="PTHR10977:SF3">
    <property type="entry name" value="DIPHOSPHOMEVALONATE DECARBOXYLASE"/>
    <property type="match status" value="1"/>
</dbReference>
<evidence type="ECO:0000259" key="6">
    <source>
        <dbReference type="Pfam" id="PF08544"/>
    </source>
</evidence>
<keyword evidence="4" id="KW-0067">ATP-binding</keyword>
<dbReference type="Pfam" id="PF00288">
    <property type="entry name" value="GHMP_kinases_N"/>
    <property type="match status" value="1"/>
</dbReference>
<dbReference type="InterPro" id="IPR014721">
    <property type="entry name" value="Ribsml_uS5_D2-typ_fold_subgr"/>
</dbReference>
<dbReference type="Pfam" id="PF08544">
    <property type="entry name" value="GHMP_kinases_C"/>
    <property type="match status" value="1"/>
</dbReference>
<organism evidence="9 10">
    <name type="scientific">Streptococcus mitis</name>
    <dbReference type="NCBI Taxonomy" id="28037"/>
    <lineage>
        <taxon>Bacteria</taxon>
        <taxon>Bacillati</taxon>
        <taxon>Bacillota</taxon>
        <taxon>Bacilli</taxon>
        <taxon>Lactobacillales</taxon>
        <taxon>Streptococcaceae</taxon>
        <taxon>Streptococcus</taxon>
        <taxon>Streptococcus mitis group</taxon>
    </lineage>
</organism>
<dbReference type="AlphaFoldDB" id="A0A3R9ISE6"/>
<dbReference type="GO" id="GO:0016301">
    <property type="term" value="F:kinase activity"/>
    <property type="evidence" value="ECO:0007669"/>
    <property type="project" value="UniProtKB-KW"/>
</dbReference>
<dbReference type="FunFam" id="3.30.230.10:FF:000084">
    <property type="entry name" value="Diphosphomevalonate decarboxylase"/>
    <property type="match status" value="1"/>
</dbReference>
<proteinExistence type="predicted"/>
<evidence type="ECO:0000256" key="1">
    <source>
        <dbReference type="ARBA" id="ARBA00022679"/>
    </source>
</evidence>
<feature type="domain" description="Diphosphomevalonate decarboxylase-like N-terminal" evidence="8">
    <location>
        <begin position="11"/>
        <end position="157"/>
    </location>
</feature>
<sequence length="648" mass="71926">MDRKPVTVRSYANIAIIKYWGKKKEKEMVPATSSISLTLENMYTETTLSPLPAHATADAFYINGQLQNEAEHAKMSKIIDRYRPAGEGFIRIDTQNNMPTAAGLSSSSSGLSALVKACNAYFQLGLDRSQLAQEAKFASGSSSRSFYGPLGAWDKDSGEIYSVDTDLKLAMIMLVLEDKKKPISSRDGMKLCVETSTTFDDWVRQSEKDYQDMLLYLKENDFAKVGELTEKNALAMHATTKTASPAFSYLTDATYEAMDFVRQLREQGEACYFTMDAGPNVKVLCQEKDFEHLSEIFGQRYRLIVSKTKDLSQVIAVKTCGKLYWAGEYAILEPGQLALIKAIPIYMKGEIAFSDSYRIYSDMFDFSVDLTPNPDYSLIQETIALVEDFLTYHGKTLRPFSLEILGKMEREGKKFGLGSSGSVVVLVIKALLALYDITVDPELLFKLASAVLLKRGDNGSMGDLACIVAEDLVLYQSFDRKKIATWLEEESLATVLERDWGFSISQVKPDLECDFLVGWTKEVAVSSQMVQQIKQNIGQNFLTSSKATVIALVEALEQGNAEEIIKQVETASQLLEGLSPDIYTPSLRQLKEASQDLQAVAKSSGAGGGDCGIALSFDEHSTETLKNRWADLGIELLYQERIGHDDKS</sequence>
<keyword evidence="3 9" id="KW-0418">Kinase</keyword>
<dbReference type="Gene3D" id="3.30.230.10">
    <property type="match status" value="2"/>
</dbReference>
<comment type="caution">
    <text evidence="9">The sequence shown here is derived from an EMBL/GenBank/DDBJ whole genome shotgun (WGS) entry which is preliminary data.</text>
</comment>
<dbReference type="GO" id="GO:0004163">
    <property type="term" value="F:diphosphomevalonate decarboxylase activity"/>
    <property type="evidence" value="ECO:0007669"/>
    <property type="project" value="InterPro"/>
</dbReference>
<dbReference type="InterPro" id="IPR053859">
    <property type="entry name" value="MVD-like_N"/>
</dbReference>
<evidence type="ECO:0000256" key="4">
    <source>
        <dbReference type="ARBA" id="ARBA00022840"/>
    </source>
</evidence>
<dbReference type="InterPro" id="IPR029765">
    <property type="entry name" value="Mev_diP_decarb"/>
</dbReference>
<dbReference type="NCBIfam" id="TIGR01220">
    <property type="entry name" value="Pmev_kin_Gr_pos"/>
    <property type="match status" value="1"/>
</dbReference>
<dbReference type="GO" id="GO:0005829">
    <property type="term" value="C:cytosol"/>
    <property type="evidence" value="ECO:0007669"/>
    <property type="project" value="InterPro"/>
</dbReference>
<dbReference type="InterPro" id="IPR006203">
    <property type="entry name" value="GHMP_knse_ATP-bd_CS"/>
</dbReference>
<dbReference type="InterPro" id="IPR006204">
    <property type="entry name" value="GHMP_kinase_N_dom"/>
</dbReference>
<dbReference type="EMBL" id="RJNY01000002">
    <property type="protein sequence ID" value="RSI98793.1"/>
    <property type="molecule type" value="Genomic_DNA"/>
</dbReference>
<dbReference type="InterPro" id="IPR041431">
    <property type="entry name" value="Mvd1_C"/>
</dbReference>
<dbReference type="Gene3D" id="3.30.70.890">
    <property type="entry name" value="GHMP kinase, C-terminal domain"/>
    <property type="match status" value="2"/>
</dbReference>
<dbReference type="Pfam" id="PF22700">
    <property type="entry name" value="MVD-like_N"/>
    <property type="match status" value="1"/>
</dbReference>
<reference evidence="9 10" key="1">
    <citation type="submission" date="2018-11" db="EMBL/GenBank/DDBJ databases">
        <title>Species Designations Belie Phenotypic and Genotypic Heterogeneity in Oral Streptococci.</title>
        <authorList>
            <person name="Velsko I."/>
        </authorList>
    </citation>
    <scope>NUCLEOTIDE SEQUENCE [LARGE SCALE GENOMIC DNA]</scope>
    <source>
        <strain evidence="9 10">BCC60</strain>
    </source>
</reference>
<evidence type="ECO:0000259" key="8">
    <source>
        <dbReference type="Pfam" id="PF22700"/>
    </source>
</evidence>
<dbReference type="PROSITE" id="PS00627">
    <property type="entry name" value="GHMP_KINASES_ATP"/>
    <property type="match status" value="1"/>
</dbReference>
<dbReference type="PANTHER" id="PTHR10977">
    <property type="entry name" value="DIPHOSPHOMEVALONATE DECARBOXYLASE"/>
    <property type="match status" value="1"/>
</dbReference>
<feature type="domain" description="Mvd1 C-terminal" evidence="7">
    <location>
        <begin position="172"/>
        <end position="303"/>
    </location>
</feature>
<dbReference type="InterPro" id="IPR020568">
    <property type="entry name" value="Ribosomal_Su5_D2-typ_SF"/>
</dbReference>
<dbReference type="Proteomes" id="UP000281657">
    <property type="component" value="Unassembled WGS sequence"/>
</dbReference>
<dbReference type="GO" id="GO:0019287">
    <property type="term" value="P:isopentenyl diphosphate biosynthetic process, mevalonate pathway"/>
    <property type="evidence" value="ECO:0007669"/>
    <property type="project" value="InterPro"/>
</dbReference>
<name>A0A3R9ISE6_STRMT</name>
<dbReference type="InterPro" id="IPR005917">
    <property type="entry name" value="Pmev_kinase_bact"/>
</dbReference>
<dbReference type="InterPro" id="IPR013750">
    <property type="entry name" value="GHMP_kinase_C_dom"/>
</dbReference>
<evidence type="ECO:0000313" key="10">
    <source>
        <dbReference type="Proteomes" id="UP000281657"/>
    </source>
</evidence>
<keyword evidence="1" id="KW-0808">Transferase</keyword>
<feature type="domain" description="GHMP kinase N-terminal" evidence="5">
    <location>
        <begin position="394"/>
        <end position="468"/>
    </location>
</feature>
<evidence type="ECO:0000313" key="9">
    <source>
        <dbReference type="EMBL" id="RSI98793.1"/>
    </source>
</evidence>
<evidence type="ECO:0000256" key="3">
    <source>
        <dbReference type="ARBA" id="ARBA00022777"/>
    </source>
</evidence>
<dbReference type="Pfam" id="PF18376">
    <property type="entry name" value="MDD_C"/>
    <property type="match status" value="1"/>
</dbReference>
<dbReference type="SUPFAM" id="SSF55060">
    <property type="entry name" value="GHMP Kinase, C-terminal domain"/>
    <property type="match status" value="2"/>
</dbReference>
<dbReference type="NCBIfam" id="TIGR01240">
    <property type="entry name" value="mevDPdecarb"/>
    <property type="match status" value="1"/>
</dbReference>
<feature type="domain" description="GHMP kinase C-terminal" evidence="6">
    <location>
        <begin position="552"/>
        <end position="632"/>
    </location>
</feature>
<dbReference type="InterPro" id="IPR036554">
    <property type="entry name" value="GHMP_kinase_C_sf"/>
</dbReference>
<dbReference type="GO" id="GO:0005524">
    <property type="term" value="F:ATP binding"/>
    <property type="evidence" value="ECO:0007669"/>
    <property type="project" value="UniProtKB-KW"/>
</dbReference>
<dbReference type="SUPFAM" id="SSF54211">
    <property type="entry name" value="Ribosomal protein S5 domain 2-like"/>
    <property type="match status" value="2"/>
</dbReference>
<evidence type="ECO:0000259" key="7">
    <source>
        <dbReference type="Pfam" id="PF18376"/>
    </source>
</evidence>
<accession>A0A3R9ISE6</accession>